<accession>A0A9P9IGB1</accession>
<comment type="caution">
    <text evidence="2">The sequence shown here is derived from an EMBL/GenBank/DDBJ whole genome shotgun (WGS) entry which is preliminary data.</text>
</comment>
<evidence type="ECO:0000313" key="3">
    <source>
        <dbReference type="Proteomes" id="UP000700596"/>
    </source>
</evidence>
<dbReference type="AlphaFoldDB" id="A0A9P9IGB1"/>
<gene>
    <name evidence="2" type="ORF">B0J11DRAFT_81372</name>
</gene>
<dbReference type="Proteomes" id="UP000700596">
    <property type="component" value="Unassembled WGS sequence"/>
</dbReference>
<evidence type="ECO:0000313" key="2">
    <source>
        <dbReference type="EMBL" id="KAH7118952.1"/>
    </source>
</evidence>
<keyword evidence="3" id="KW-1185">Reference proteome</keyword>
<proteinExistence type="predicted"/>
<keyword evidence="1" id="KW-1133">Transmembrane helix</keyword>
<reference evidence="2" key="1">
    <citation type="journal article" date="2021" name="Nat. Commun.">
        <title>Genetic determinants of endophytism in the Arabidopsis root mycobiome.</title>
        <authorList>
            <person name="Mesny F."/>
            <person name="Miyauchi S."/>
            <person name="Thiergart T."/>
            <person name="Pickel B."/>
            <person name="Atanasova L."/>
            <person name="Karlsson M."/>
            <person name="Huettel B."/>
            <person name="Barry K.W."/>
            <person name="Haridas S."/>
            <person name="Chen C."/>
            <person name="Bauer D."/>
            <person name="Andreopoulos W."/>
            <person name="Pangilinan J."/>
            <person name="LaButti K."/>
            <person name="Riley R."/>
            <person name="Lipzen A."/>
            <person name="Clum A."/>
            <person name="Drula E."/>
            <person name="Henrissat B."/>
            <person name="Kohler A."/>
            <person name="Grigoriev I.V."/>
            <person name="Martin F.M."/>
            <person name="Hacquard S."/>
        </authorList>
    </citation>
    <scope>NUCLEOTIDE SEQUENCE</scope>
    <source>
        <strain evidence="2">MPI-CAGE-CH-0243</strain>
    </source>
</reference>
<feature type="transmembrane region" description="Helical" evidence="1">
    <location>
        <begin position="81"/>
        <end position="98"/>
    </location>
</feature>
<sequence length="108" mass="12571">MALQSPIFPTHHKILDFSQKSNNKPRPGFFFGCITGVPLCLSLSMGVSLFFRIWPREFCVCIRICFFLDEIFSSPQHHQMIFFYYFLQTTFVFLLVHGNDVYFGCVGV</sequence>
<feature type="transmembrane region" description="Helical" evidence="1">
    <location>
        <begin position="29"/>
        <end position="54"/>
    </location>
</feature>
<keyword evidence="1" id="KW-0812">Transmembrane</keyword>
<keyword evidence="1" id="KW-0472">Membrane</keyword>
<evidence type="ECO:0000256" key="1">
    <source>
        <dbReference type="SAM" id="Phobius"/>
    </source>
</evidence>
<dbReference type="EMBL" id="JAGMWT010000012">
    <property type="protein sequence ID" value="KAH7118952.1"/>
    <property type="molecule type" value="Genomic_DNA"/>
</dbReference>
<name>A0A9P9IGB1_9PLEO</name>
<organism evidence="2 3">
    <name type="scientific">Dendryphion nanum</name>
    <dbReference type="NCBI Taxonomy" id="256645"/>
    <lineage>
        <taxon>Eukaryota</taxon>
        <taxon>Fungi</taxon>
        <taxon>Dikarya</taxon>
        <taxon>Ascomycota</taxon>
        <taxon>Pezizomycotina</taxon>
        <taxon>Dothideomycetes</taxon>
        <taxon>Pleosporomycetidae</taxon>
        <taxon>Pleosporales</taxon>
        <taxon>Torulaceae</taxon>
        <taxon>Dendryphion</taxon>
    </lineage>
</organism>
<evidence type="ECO:0008006" key="4">
    <source>
        <dbReference type="Google" id="ProtNLM"/>
    </source>
</evidence>
<protein>
    <recommendedName>
        <fullName evidence="4">Transmembrane protein</fullName>
    </recommendedName>
</protein>